<dbReference type="EMBL" id="CAJOBA010014191">
    <property type="protein sequence ID" value="CAF3882487.1"/>
    <property type="molecule type" value="Genomic_DNA"/>
</dbReference>
<evidence type="ECO:0000313" key="3">
    <source>
        <dbReference type="Proteomes" id="UP000677228"/>
    </source>
</evidence>
<proteinExistence type="predicted"/>
<comment type="caution">
    <text evidence="1">The sequence shown here is derived from an EMBL/GenBank/DDBJ whole genome shotgun (WGS) entry which is preliminary data.</text>
</comment>
<sequence length="223" mass="25929">MSSQPLASGIPKPGFINVKRDGKSLLKSLDLPDISSMIKDCLTTDQSIIRDIKQLLSDNQEEKLEQIVIKVDDIERRSRSYNLRFNGVYKDENPKAKLIEIAKMMDVTITHDDIEVAHFTGAKDVQQRDVIVRFYSRETCQKLLKNRKNLQKKQSDRKYFVFEDCTKPAMALFSKMRQHLPEDTKFHVYIRNGRVLYRSSLQEKPVVIDRDPTVSDLLLKLKN</sequence>
<dbReference type="Proteomes" id="UP000682733">
    <property type="component" value="Unassembled WGS sequence"/>
</dbReference>
<dbReference type="Proteomes" id="UP000677228">
    <property type="component" value="Unassembled WGS sequence"/>
</dbReference>
<name>A0A8S2ECT4_9BILA</name>
<reference evidence="1" key="1">
    <citation type="submission" date="2021-02" db="EMBL/GenBank/DDBJ databases">
        <authorList>
            <person name="Nowell W R."/>
        </authorList>
    </citation>
    <scope>NUCLEOTIDE SEQUENCE</scope>
</reference>
<dbReference type="EMBL" id="CAJNOK010010362">
    <property type="protein sequence ID" value="CAF1113717.1"/>
    <property type="molecule type" value="Genomic_DNA"/>
</dbReference>
<gene>
    <name evidence="1" type="ORF">OVA965_LOCUS19864</name>
    <name evidence="2" type="ORF">TMI583_LOCUS20053</name>
</gene>
<accession>A0A8S2ECT4</accession>
<dbReference type="AlphaFoldDB" id="A0A8S2ECT4"/>
<evidence type="ECO:0000313" key="1">
    <source>
        <dbReference type="EMBL" id="CAF1113717.1"/>
    </source>
</evidence>
<organism evidence="1 3">
    <name type="scientific">Didymodactylos carnosus</name>
    <dbReference type="NCBI Taxonomy" id="1234261"/>
    <lineage>
        <taxon>Eukaryota</taxon>
        <taxon>Metazoa</taxon>
        <taxon>Spiralia</taxon>
        <taxon>Gnathifera</taxon>
        <taxon>Rotifera</taxon>
        <taxon>Eurotatoria</taxon>
        <taxon>Bdelloidea</taxon>
        <taxon>Philodinida</taxon>
        <taxon>Philodinidae</taxon>
        <taxon>Didymodactylos</taxon>
    </lineage>
</organism>
<evidence type="ECO:0000313" key="2">
    <source>
        <dbReference type="EMBL" id="CAF3882487.1"/>
    </source>
</evidence>
<protein>
    <submittedName>
        <fullName evidence="1">Uncharacterized protein</fullName>
    </submittedName>
</protein>